<proteinExistence type="predicted"/>
<keyword evidence="3" id="KW-1185">Reference proteome</keyword>
<comment type="caution">
    <text evidence="2">The sequence shown here is derived from an EMBL/GenBank/DDBJ whole genome shotgun (WGS) entry which is preliminary data.</text>
</comment>
<dbReference type="Gene3D" id="2.50.20.10">
    <property type="entry name" value="Lipoprotein localisation LolA/LolB/LppX"/>
    <property type="match status" value="1"/>
</dbReference>
<dbReference type="RefSeq" id="WP_341375303.1">
    <property type="nucleotide sequence ID" value="NZ_JBBUTF010000015.1"/>
</dbReference>
<reference evidence="2 3" key="1">
    <citation type="submission" date="2024-04" db="EMBL/GenBank/DDBJ databases">
        <title>Novel species of the genus Ideonella isolated from streams.</title>
        <authorList>
            <person name="Lu H."/>
        </authorList>
    </citation>
    <scope>NUCLEOTIDE SEQUENCE [LARGE SCALE GENOMIC DNA]</scope>
    <source>
        <strain evidence="2 3">BYS139W</strain>
    </source>
</reference>
<dbReference type="InterPro" id="IPR010752">
    <property type="entry name" value="DUF1329"/>
</dbReference>
<evidence type="ECO:0000256" key="1">
    <source>
        <dbReference type="SAM" id="SignalP"/>
    </source>
</evidence>
<dbReference type="Pfam" id="PF07044">
    <property type="entry name" value="DUF1329"/>
    <property type="match status" value="1"/>
</dbReference>
<feature type="signal peptide" evidence="1">
    <location>
        <begin position="1"/>
        <end position="29"/>
    </location>
</feature>
<evidence type="ECO:0000313" key="2">
    <source>
        <dbReference type="EMBL" id="MEK8027519.1"/>
    </source>
</evidence>
<sequence>MMSIHTLFRPAATVLPLLALGLWALPAQAGTAADAARLKADLTPFGAEKAGNKDGSIPAWTGGFSGQIAGEKPGGRRGDPFKGEKPLYSVSAANMAQHADKLSDGIKALLRKYPDSYRLDVYRTHRTAMAPQWVYDNTARNATSAELQGHAIKGAYGGIPFPVPKNGLEAIWNHKLAWRGTAWEAELNQYQLTADGKVVLTTDGLIRQRMPYYLEGGSADKFDGYYWEVNLTNAGPPIRAGEMIVGRNHVDDGKSASFVYLTGQRRVRKLPNACCDTPTPASAGLMSFDEIGVFTGKTDLFDWKLVGKKELLLPYHQNRLLGVKDAELVNGRHLDPDHVRWELHRVWVVEATLAAGQRHQAPRSIYYLDEDTWVAMLADRWDAKGQLWKTLWQFNYVMPDVPGTVQQTFGFHDLLAGHGYVANVLGDKRFQHRPTKPWPTDTFTGDGLAAQGVR</sequence>
<dbReference type="Proteomes" id="UP001368500">
    <property type="component" value="Unassembled WGS sequence"/>
</dbReference>
<gene>
    <name evidence="2" type="ORF">AACH11_16265</name>
</gene>
<dbReference type="EMBL" id="JBBUTF010000015">
    <property type="protein sequence ID" value="MEK8027519.1"/>
    <property type="molecule type" value="Genomic_DNA"/>
</dbReference>
<name>A0ABU9BC77_9BURK</name>
<evidence type="ECO:0000313" key="3">
    <source>
        <dbReference type="Proteomes" id="UP001368500"/>
    </source>
</evidence>
<keyword evidence="1" id="KW-0732">Signal</keyword>
<accession>A0ABU9BC77</accession>
<feature type="chain" id="PRO_5047457026" evidence="1">
    <location>
        <begin position="30"/>
        <end position="454"/>
    </location>
</feature>
<protein>
    <submittedName>
        <fullName evidence="2">DUF1329 domain-containing protein</fullName>
    </submittedName>
</protein>
<organism evidence="2 3">
    <name type="scientific">Pseudaquabacterium rugosum</name>
    <dbReference type="NCBI Taxonomy" id="2984194"/>
    <lineage>
        <taxon>Bacteria</taxon>
        <taxon>Pseudomonadati</taxon>
        <taxon>Pseudomonadota</taxon>
        <taxon>Betaproteobacteria</taxon>
        <taxon>Burkholderiales</taxon>
        <taxon>Sphaerotilaceae</taxon>
        <taxon>Pseudaquabacterium</taxon>
    </lineage>
</organism>